<organism evidence="9 10">
    <name type="scientific">Sporomusa silvacetica DSM 10669</name>
    <dbReference type="NCBI Taxonomy" id="1123289"/>
    <lineage>
        <taxon>Bacteria</taxon>
        <taxon>Bacillati</taxon>
        <taxon>Bacillota</taxon>
        <taxon>Negativicutes</taxon>
        <taxon>Selenomonadales</taxon>
        <taxon>Sporomusaceae</taxon>
        <taxon>Sporomusa</taxon>
    </lineage>
</organism>
<feature type="transmembrane region" description="Helical" evidence="7">
    <location>
        <begin position="171"/>
        <end position="192"/>
    </location>
</feature>
<dbReference type="Gene3D" id="1.20.1250.20">
    <property type="entry name" value="MFS general substrate transporter like domains"/>
    <property type="match status" value="1"/>
</dbReference>
<evidence type="ECO:0000259" key="8">
    <source>
        <dbReference type="PROSITE" id="PS50850"/>
    </source>
</evidence>
<dbReference type="PROSITE" id="PS00217">
    <property type="entry name" value="SUGAR_TRANSPORT_2"/>
    <property type="match status" value="1"/>
</dbReference>
<accession>A0ABZ3IRG8</accession>
<evidence type="ECO:0000256" key="3">
    <source>
        <dbReference type="ARBA" id="ARBA00022448"/>
    </source>
</evidence>
<feature type="domain" description="Major facilitator superfamily (MFS) profile" evidence="8">
    <location>
        <begin position="18"/>
        <end position="426"/>
    </location>
</feature>
<dbReference type="RefSeq" id="WP_094604088.1">
    <property type="nucleotide sequence ID" value="NZ_CP155573.1"/>
</dbReference>
<comment type="similarity">
    <text evidence="2">Belongs to the major facilitator superfamily. Sugar transporter (TC 2.A.1.1) family.</text>
</comment>
<evidence type="ECO:0000256" key="4">
    <source>
        <dbReference type="ARBA" id="ARBA00022692"/>
    </source>
</evidence>
<dbReference type="InterPro" id="IPR036259">
    <property type="entry name" value="MFS_trans_sf"/>
</dbReference>
<dbReference type="PANTHER" id="PTHR48020:SF12">
    <property type="entry name" value="PROTON MYO-INOSITOL COTRANSPORTER"/>
    <property type="match status" value="1"/>
</dbReference>
<dbReference type="EMBL" id="CP155573">
    <property type="protein sequence ID" value="XFO68304.1"/>
    <property type="molecule type" value="Genomic_DNA"/>
</dbReference>
<feature type="transmembrane region" description="Helical" evidence="7">
    <location>
        <begin position="52"/>
        <end position="75"/>
    </location>
</feature>
<feature type="transmembrane region" description="Helical" evidence="7">
    <location>
        <begin position="312"/>
        <end position="330"/>
    </location>
</feature>
<dbReference type="InterPro" id="IPR050814">
    <property type="entry name" value="Myo-inositol_Transporter"/>
</dbReference>
<dbReference type="PROSITE" id="PS50850">
    <property type="entry name" value="MFS"/>
    <property type="match status" value="1"/>
</dbReference>
<dbReference type="Proteomes" id="UP000216752">
    <property type="component" value="Chromosome"/>
</dbReference>
<feature type="transmembrane region" description="Helical" evidence="7">
    <location>
        <begin position="20"/>
        <end position="40"/>
    </location>
</feature>
<gene>
    <name evidence="9" type="primary">ygcS_2</name>
    <name evidence="9" type="ORF">SPSIL_045260</name>
</gene>
<feature type="transmembrane region" description="Helical" evidence="7">
    <location>
        <begin position="87"/>
        <end position="104"/>
    </location>
</feature>
<feature type="transmembrane region" description="Helical" evidence="7">
    <location>
        <begin position="287"/>
        <end position="305"/>
    </location>
</feature>
<feature type="transmembrane region" description="Helical" evidence="7">
    <location>
        <begin position="336"/>
        <end position="359"/>
    </location>
</feature>
<dbReference type="SUPFAM" id="SSF103473">
    <property type="entry name" value="MFS general substrate transporter"/>
    <property type="match status" value="1"/>
</dbReference>
<keyword evidence="10" id="KW-1185">Reference proteome</keyword>
<keyword evidence="3" id="KW-0813">Transport</keyword>
<comment type="subcellular location">
    <subcellularLocation>
        <location evidence="1">Cell membrane</location>
        <topology evidence="1">Multi-pass membrane protein</topology>
    </subcellularLocation>
</comment>
<dbReference type="InterPro" id="IPR005828">
    <property type="entry name" value="MFS_sugar_transport-like"/>
</dbReference>
<dbReference type="Pfam" id="PF00083">
    <property type="entry name" value="Sugar_tr"/>
    <property type="match status" value="1"/>
</dbReference>
<dbReference type="InterPro" id="IPR020846">
    <property type="entry name" value="MFS_dom"/>
</dbReference>
<evidence type="ECO:0000256" key="5">
    <source>
        <dbReference type="ARBA" id="ARBA00022989"/>
    </source>
</evidence>
<feature type="transmembrane region" description="Helical" evidence="7">
    <location>
        <begin position="398"/>
        <end position="422"/>
    </location>
</feature>
<keyword evidence="6 7" id="KW-0472">Membrane</keyword>
<dbReference type="InterPro" id="IPR005829">
    <property type="entry name" value="Sugar_transporter_CS"/>
</dbReference>
<feature type="transmembrane region" description="Helical" evidence="7">
    <location>
        <begin position="246"/>
        <end position="267"/>
    </location>
</feature>
<evidence type="ECO:0000313" key="10">
    <source>
        <dbReference type="Proteomes" id="UP000216752"/>
    </source>
</evidence>
<feature type="transmembrane region" description="Helical" evidence="7">
    <location>
        <begin position="371"/>
        <end position="392"/>
    </location>
</feature>
<evidence type="ECO:0000313" key="9">
    <source>
        <dbReference type="EMBL" id="XFO68304.1"/>
    </source>
</evidence>
<evidence type="ECO:0000256" key="7">
    <source>
        <dbReference type="SAM" id="Phobius"/>
    </source>
</evidence>
<evidence type="ECO:0000256" key="6">
    <source>
        <dbReference type="ARBA" id="ARBA00023136"/>
    </source>
</evidence>
<protein>
    <submittedName>
        <fullName evidence="9">Inner membrane metabolite transport protein YgcS</fullName>
    </submittedName>
</protein>
<keyword evidence="5 7" id="KW-1133">Transmembrane helix</keyword>
<dbReference type="CDD" id="cd17316">
    <property type="entry name" value="MFS_SV2_like"/>
    <property type="match status" value="1"/>
</dbReference>
<feature type="transmembrane region" description="Helical" evidence="7">
    <location>
        <begin position="110"/>
        <end position="131"/>
    </location>
</feature>
<sequence length="442" mass="47951">MSNSVIEESNFTPFLKKLTIYCSGGPFLDGYILVIIGAALVQLGPHLHLDAYWSGMIGASSLAGLFLGGLVFGYLTDIIGRKTMYTLDLLALVIGSILQMFISTPMELVILRFIIGMAVGADYPIATSLLAEFAPQKYRGLMLGGLIAMWYVGATAADIVGYVLVDIPNGWRWMLGSAAIPAILLIIGRWGTPESPRWLLSKNRVEEARAVMKKVYGPEADIDDCEEEIKQTRFGKIFEAGYFRRTIFVGAFWMCQIVPLFAIYTFGPVILEMCGLGHGKEAMLGDIILSALFLIGIVPALMFVNSVGRRRLIIWSFVFMTLGMLILGVFPDASAWVIIAGFAIYALASGGPNILEWIYPNELFPTDIRATAVGMGTAISRIGACIGTYLLPNWLQTYGLGTTMLIMTGITFVGLIACIALAEETNGLTLAQAGSVSKSVNQ</sequence>
<dbReference type="PANTHER" id="PTHR48020">
    <property type="entry name" value="PROTON MYO-INOSITOL COTRANSPORTER"/>
    <property type="match status" value="1"/>
</dbReference>
<evidence type="ECO:0000256" key="2">
    <source>
        <dbReference type="ARBA" id="ARBA00010992"/>
    </source>
</evidence>
<name>A0ABZ3IRG8_9FIRM</name>
<reference evidence="9" key="1">
    <citation type="submission" date="2024-05" db="EMBL/GenBank/DDBJ databases">
        <title>Isolation and characterization of Sporomusa carbonis sp. nov., a carboxydotrophic hydrogenogen in the genus of Sporomusa isolated from a charcoal burning pile.</title>
        <authorList>
            <person name="Boeer T."/>
            <person name="Rosenbaum F."/>
            <person name="Eysell L."/>
            <person name="Mueller V."/>
            <person name="Daniel R."/>
            <person name="Poehlein A."/>
        </authorList>
    </citation>
    <scope>NUCLEOTIDE SEQUENCE [LARGE SCALE GENOMIC DNA]</scope>
    <source>
        <strain evidence="9">DSM 10669</strain>
    </source>
</reference>
<proteinExistence type="inferred from homology"/>
<feature type="transmembrane region" description="Helical" evidence="7">
    <location>
        <begin position="143"/>
        <end position="165"/>
    </location>
</feature>
<keyword evidence="4 7" id="KW-0812">Transmembrane</keyword>
<evidence type="ECO:0000256" key="1">
    <source>
        <dbReference type="ARBA" id="ARBA00004651"/>
    </source>
</evidence>